<gene>
    <name evidence="1" type="ORF">GCM10010961_25730</name>
</gene>
<accession>A0A8J3MCR5</accession>
<sequence>MGNDIWRRQEIESPCVKICLIHPTERICTGCFRTLEEIAGWSGMTAEERHAIMAALPDRAPRLIRRRGGHAARLAARGGSDPT</sequence>
<evidence type="ECO:0000313" key="2">
    <source>
        <dbReference type="Proteomes" id="UP000611500"/>
    </source>
</evidence>
<evidence type="ECO:0000313" key="1">
    <source>
        <dbReference type="EMBL" id="GHG93262.1"/>
    </source>
</evidence>
<organism evidence="1 2">
    <name type="scientific">Pseudodonghicola xiamenensis</name>
    <dbReference type="NCBI Taxonomy" id="337702"/>
    <lineage>
        <taxon>Bacteria</taxon>
        <taxon>Pseudomonadati</taxon>
        <taxon>Pseudomonadota</taxon>
        <taxon>Alphaproteobacteria</taxon>
        <taxon>Rhodobacterales</taxon>
        <taxon>Paracoccaceae</taxon>
        <taxon>Pseudodonghicola</taxon>
    </lineage>
</organism>
<dbReference type="PANTHER" id="PTHR35175">
    <property type="entry name" value="DUF1289 DOMAIN-CONTAINING PROTEIN"/>
    <property type="match status" value="1"/>
</dbReference>
<dbReference type="RefSeq" id="WP_028094496.1">
    <property type="nucleotide sequence ID" value="NZ_BNAP01000010.1"/>
</dbReference>
<reference evidence="1" key="2">
    <citation type="submission" date="2020-09" db="EMBL/GenBank/DDBJ databases">
        <authorList>
            <person name="Sun Q."/>
            <person name="Zhou Y."/>
        </authorList>
    </citation>
    <scope>NUCLEOTIDE SEQUENCE</scope>
    <source>
        <strain evidence="1">CGMCC 1.7081</strain>
    </source>
</reference>
<dbReference type="AlphaFoldDB" id="A0A8J3MCR5"/>
<name>A0A8J3MCR5_9RHOB</name>
<dbReference type="InterPro" id="IPR010710">
    <property type="entry name" value="DUF1289"/>
</dbReference>
<proteinExistence type="predicted"/>
<protein>
    <submittedName>
        <fullName evidence="1">DUF1289 domain-containing protein</fullName>
    </submittedName>
</protein>
<keyword evidence="2" id="KW-1185">Reference proteome</keyword>
<reference evidence="1" key="1">
    <citation type="journal article" date="2014" name="Int. J. Syst. Evol. Microbiol.">
        <title>Complete genome sequence of Corynebacterium casei LMG S-19264T (=DSM 44701T), isolated from a smear-ripened cheese.</title>
        <authorList>
            <consortium name="US DOE Joint Genome Institute (JGI-PGF)"/>
            <person name="Walter F."/>
            <person name="Albersmeier A."/>
            <person name="Kalinowski J."/>
            <person name="Ruckert C."/>
        </authorList>
    </citation>
    <scope>NUCLEOTIDE SEQUENCE</scope>
    <source>
        <strain evidence="1">CGMCC 1.7081</strain>
    </source>
</reference>
<comment type="caution">
    <text evidence="1">The sequence shown here is derived from an EMBL/GenBank/DDBJ whole genome shotgun (WGS) entry which is preliminary data.</text>
</comment>
<dbReference type="Proteomes" id="UP000611500">
    <property type="component" value="Unassembled WGS sequence"/>
</dbReference>
<dbReference type="Pfam" id="PF06945">
    <property type="entry name" value="DUF1289"/>
    <property type="match status" value="1"/>
</dbReference>
<dbReference type="EMBL" id="BNAP01000010">
    <property type="protein sequence ID" value="GHG93262.1"/>
    <property type="molecule type" value="Genomic_DNA"/>
</dbReference>
<dbReference type="PANTHER" id="PTHR35175:SF2">
    <property type="entry name" value="DUF1289 DOMAIN-CONTAINING PROTEIN"/>
    <property type="match status" value="1"/>
</dbReference>